<dbReference type="InterPro" id="IPR044846">
    <property type="entry name" value="GH10"/>
</dbReference>
<dbReference type="GO" id="GO:0031176">
    <property type="term" value="F:endo-1,4-beta-xylanase activity"/>
    <property type="evidence" value="ECO:0007669"/>
    <property type="project" value="UniProtKB-EC"/>
</dbReference>
<keyword evidence="6" id="KW-0378">Hydrolase</keyword>
<evidence type="ECO:0000256" key="7">
    <source>
        <dbReference type="ARBA" id="ARBA00023277"/>
    </source>
</evidence>
<evidence type="ECO:0000256" key="2">
    <source>
        <dbReference type="ARBA" id="ARBA00007495"/>
    </source>
</evidence>
<evidence type="ECO:0000256" key="1">
    <source>
        <dbReference type="ARBA" id="ARBA00000681"/>
    </source>
</evidence>
<proteinExistence type="inferred from homology"/>
<dbReference type="InterPro" id="IPR017853">
    <property type="entry name" value="GH"/>
</dbReference>
<dbReference type="AlphaFoldDB" id="A0ABD5QL41"/>
<dbReference type="PANTHER" id="PTHR31490">
    <property type="entry name" value="GLYCOSYL HYDROLASE"/>
    <property type="match status" value="1"/>
</dbReference>
<comment type="catalytic activity">
    <reaction evidence="1">
        <text>Endohydrolysis of (1-&gt;4)-beta-D-xylosidic linkages in xylans.</text>
        <dbReference type="EC" id="3.2.1.8"/>
    </reaction>
</comment>
<dbReference type="Gene3D" id="2.60.40.10">
    <property type="entry name" value="Immunoglobulins"/>
    <property type="match status" value="2"/>
</dbReference>
<evidence type="ECO:0000256" key="5">
    <source>
        <dbReference type="ARBA" id="ARBA00022729"/>
    </source>
</evidence>
<feature type="domain" description="PKD" evidence="10">
    <location>
        <begin position="1065"/>
        <end position="1147"/>
    </location>
</feature>
<evidence type="ECO:0000259" key="11">
    <source>
        <dbReference type="PROSITE" id="PS51760"/>
    </source>
</evidence>
<dbReference type="SUPFAM" id="SSF49373">
    <property type="entry name" value="Invasin/intimin cell-adhesion fragments"/>
    <property type="match status" value="1"/>
</dbReference>
<reference evidence="12 13" key="1">
    <citation type="journal article" date="2019" name="Int. J. Syst. Evol. Microbiol.">
        <title>The Global Catalogue of Microorganisms (GCM) 10K type strain sequencing project: providing services to taxonomists for standard genome sequencing and annotation.</title>
        <authorList>
            <consortium name="The Broad Institute Genomics Platform"/>
            <consortium name="The Broad Institute Genome Sequencing Center for Infectious Disease"/>
            <person name="Wu L."/>
            <person name="Ma J."/>
        </authorList>
    </citation>
    <scope>NUCLEOTIDE SEQUENCE [LARGE SCALE GENOMIC DNA]</scope>
    <source>
        <strain evidence="12 13">CGMCC 1.15824</strain>
    </source>
</reference>
<comment type="caution">
    <text evidence="12">The sequence shown here is derived from an EMBL/GenBank/DDBJ whole genome shotgun (WGS) entry which is preliminary data.</text>
</comment>
<dbReference type="InterPro" id="IPR000601">
    <property type="entry name" value="PKD_dom"/>
</dbReference>
<accession>A0ABD5QL41</accession>
<dbReference type="InterPro" id="IPR006311">
    <property type="entry name" value="TAT_signal"/>
</dbReference>
<protein>
    <recommendedName>
        <fullName evidence="3">endo-1,4-beta-xylanase</fullName>
        <ecNumber evidence="3">3.2.1.8</ecNumber>
    </recommendedName>
</protein>
<dbReference type="GO" id="GO:0045493">
    <property type="term" value="P:xylan catabolic process"/>
    <property type="evidence" value="ECO:0007669"/>
    <property type="project" value="UniProtKB-KW"/>
</dbReference>
<dbReference type="Proteomes" id="UP001595925">
    <property type="component" value="Unassembled WGS sequence"/>
</dbReference>
<keyword evidence="5" id="KW-0732">Signal</keyword>
<dbReference type="Pfam" id="PF18911">
    <property type="entry name" value="PKD_4"/>
    <property type="match status" value="2"/>
</dbReference>
<dbReference type="Gene3D" id="2.60.40.1080">
    <property type="match status" value="1"/>
</dbReference>
<evidence type="ECO:0000313" key="13">
    <source>
        <dbReference type="Proteomes" id="UP001595925"/>
    </source>
</evidence>
<dbReference type="InterPro" id="IPR001000">
    <property type="entry name" value="GH10_dom"/>
</dbReference>
<sequence>MTDNGTHSNRKRRSFLQAMAAAGLGATVGSGRAVAQSDSEDLDSYHQALRDTLTGEEGLPEGEFVYGTSEDAVLEAFALDPPESGTETVVDVNAEVPITRADRVEMTEVPENPYAATYRANVTDRSFEEGDVLLVVVYLRGVGTASAGEPVETQAGFKWQYTNPDGSTGYSENMIEGTVQVSPGQQWQRYYFPIEVIARPDGSAFQPYTEFWTGYGEQTVEFGGLALVDYGDTDVAVGDLPTSSFDYDYPGRAEDAAWRDAANQRIEEIRTTDLEVTVVNEHGDPVEGAAVDVAMQEHAFDFGSAVSAAQFPDGNETYRETFLENFNKAVPENGLKVPAWEGEYGESLDRDNTRAAIDWLTERDIPTRGHALVWSTYDWMGIDSDQSATEINEEVKRLIRERADEFEGRLPEWDMHNHPLFYPEIWEDIGREYVLDWWETAHEAVPDSRMYINEINILNGNLADSYYDHIGWLQDNGADVEGIGFMSHFTLGSLTPPSELVSTFDRFAEFGVPLQLTEFDVQINDRGSENEVETQADYVRDVLTAAFSHEAVDGVMSWGFWPDEHWRPTAAYYDSDWSLRPHGEVYRDLVLGEWWTDVSGETDSEGAYATDGFKGTYEITARANGSLGATTVTVDDENGSATVELSPASIADVELDVPTHTLETGETTDVGVTIVTERGRELGASADSLSFETSDASVVTVDGEGVVTGAGAGTATVTAVTTAYGDTAAASATVTVNGDESETVLEDDATDLSKTDSNANVTVGSRDAGFGEDSWFEKTTADEPSSVTYRAPNGFDAFDVTARVNYSATNGGDFEDLVLEASAEGDSFEAVDASHEVVTPANDSNGYYAEWRYAVESGIPEDATHLRITIPPTGANFYVYLTSVSLSRAQSVDRTGPSIVIDDLQADRTYEAPHEADVSVSDEGAIAERSVTLDGDSWAGGTLTARGRRRLAASATDSAGITTDLGFAFTVENADHDLIARQKPSATDATVGERLTFQVQDTTGNDRWIDSLEWSFGDGTAETGWWAAHRFEDPGSYRVSLTATDNQGRTTTDTVIVRAADLDGPLARAKPGTTEAAVGERITFDVEDATGKGRWIDSLEWTFGDGTTGTGWWVEHRYDETGTYTVALTATDNTDHSTTHEVEITVS</sequence>
<keyword evidence="8" id="KW-0326">Glycosidase</keyword>
<evidence type="ECO:0000256" key="6">
    <source>
        <dbReference type="ARBA" id="ARBA00022801"/>
    </source>
</evidence>
<name>A0ABD5QL41_9EURY</name>
<dbReference type="SMART" id="SM00089">
    <property type="entry name" value="PKD"/>
    <property type="match status" value="2"/>
</dbReference>
<feature type="domain" description="PKD" evidence="10">
    <location>
        <begin position="985"/>
        <end position="1059"/>
    </location>
</feature>
<evidence type="ECO:0000256" key="9">
    <source>
        <dbReference type="ARBA" id="ARBA00023326"/>
    </source>
</evidence>
<dbReference type="RefSeq" id="WP_224829844.1">
    <property type="nucleotide sequence ID" value="NZ_JAIVEF010000029.1"/>
</dbReference>
<dbReference type="PROSITE" id="PS51760">
    <property type="entry name" value="GH10_2"/>
    <property type="match status" value="1"/>
</dbReference>
<dbReference type="Gene3D" id="3.20.20.80">
    <property type="entry name" value="Glycosidases"/>
    <property type="match status" value="1"/>
</dbReference>
<evidence type="ECO:0000256" key="8">
    <source>
        <dbReference type="ARBA" id="ARBA00023295"/>
    </source>
</evidence>
<dbReference type="SMART" id="SM00633">
    <property type="entry name" value="Glyco_10"/>
    <property type="match status" value="1"/>
</dbReference>
<dbReference type="InterPro" id="IPR013783">
    <property type="entry name" value="Ig-like_fold"/>
</dbReference>
<dbReference type="PROSITE" id="PS51318">
    <property type="entry name" value="TAT"/>
    <property type="match status" value="1"/>
</dbReference>
<dbReference type="SUPFAM" id="SSF49299">
    <property type="entry name" value="PKD domain"/>
    <property type="match status" value="2"/>
</dbReference>
<evidence type="ECO:0000256" key="3">
    <source>
        <dbReference type="ARBA" id="ARBA00012590"/>
    </source>
</evidence>
<organism evidence="12 13">
    <name type="scientific">Saliphagus infecundisoli</name>
    <dbReference type="NCBI Taxonomy" id="1849069"/>
    <lineage>
        <taxon>Archaea</taxon>
        <taxon>Methanobacteriati</taxon>
        <taxon>Methanobacteriota</taxon>
        <taxon>Stenosarchaea group</taxon>
        <taxon>Halobacteria</taxon>
        <taxon>Halobacteriales</taxon>
        <taxon>Natrialbaceae</taxon>
        <taxon>Saliphagus</taxon>
    </lineage>
</organism>
<keyword evidence="13" id="KW-1185">Reference proteome</keyword>
<evidence type="ECO:0000313" key="12">
    <source>
        <dbReference type="EMBL" id="MFC4990289.1"/>
    </source>
</evidence>
<dbReference type="EMBL" id="JBHSJG010000067">
    <property type="protein sequence ID" value="MFC4990289.1"/>
    <property type="molecule type" value="Genomic_DNA"/>
</dbReference>
<dbReference type="InterPro" id="IPR008964">
    <property type="entry name" value="Invasin/intimin_cell_adhesion"/>
</dbReference>
<dbReference type="InterPro" id="IPR035986">
    <property type="entry name" value="PKD_dom_sf"/>
</dbReference>
<keyword evidence="7" id="KW-0119">Carbohydrate metabolism</keyword>
<dbReference type="Pfam" id="PF00331">
    <property type="entry name" value="Glyco_hydro_10"/>
    <property type="match status" value="1"/>
</dbReference>
<dbReference type="PROSITE" id="PS50093">
    <property type="entry name" value="PKD"/>
    <property type="match status" value="2"/>
</dbReference>
<dbReference type="EC" id="3.2.1.8" evidence="3"/>
<dbReference type="CDD" id="cd00146">
    <property type="entry name" value="PKD"/>
    <property type="match status" value="2"/>
</dbReference>
<evidence type="ECO:0000259" key="10">
    <source>
        <dbReference type="PROSITE" id="PS50093"/>
    </source>
</evidence>
<comment type="similarity">
    <text evidence="2">Belongs to the glycosyl hydrolase 10 (cellulase F) family.</text>
</comment>
<keyword evidence="9" id="KW-0624">Polysaccharide degradation</keyword>
<feature type="domain" description="GH10" evidence="11">
    <location>
        <begin position="289"/>
        <end position="589"/>
    </location>
</feature>
<gene>
    <name evidence="12" type="ORF">ACFPFO_21570</name>
</gene>
<keyword evidence="4" id="KW-0858">Xylan degradation</keyword>
<dbReference type="PANTHER" id="PTHR31490:SF88">
    <property type="entry name" value="BETA-XYLANASE"/>
    <property type="match status" value="1"/>
</dbReference>
<dbReference type="InterPro" id="IPR022409">
    <property type="entry name" value="PKD/Chitinase_dom"/>
</dbReference>
<evidence type="ECO:0000256" key="4">
    <source>
        <dbReference type="ARBA" id="ARBA00022651"/>
    </source>
</evidence>
<dbReference type="SUPFAM" id="SSF51445">
    <property type="entry name" value="(Trans)glycosidases"/>
    <property type="match status" value="1"/>
</dbReference>